<dbReference type="Proteomes" id="UP001604336">
    <property type="component" value="Unassembled WGS sequence"/>
</dbReference>
<sequence>MNNTASHVSFRIGGVRVEISKCKEGTMDISTELFMLQVPLHTFKTSVGLNAEDPLIGMKVEREFFLPCLALENVVGNTPDIPNLAHGSSQIGKLSSVCQQ</sequence>
<organism evidence="1 2">
    <name type="scientific">Abeliophyllum distichum</name>
    <dbReference type="NCBI Taxonomy" id="126358"/>
    <lineage>
        <taxon>Eukaryota</taxon>
        <taxon>Viridiplantae</taxon>
        <taxon>Streptophyta</taxon>
        <taxon>Embryophyta</taxon>
        <taxon>Tracheophyta</taxon>
        <taxon>Spermatophyta</taxon>
        <taxon>Magnoliopsida</taxon>
        <taxon>eudicotyledons</taxon>
        <taxon>Gunneridae</taxon>
        <taxon>Pentapetalae</taxon>
        <taxon>asterids</taxon>
        <taxon>lamiids</taxon>
        <taxon>Lamiales</taxon>
        <taxon>Oleaceae</taxon>
        <taxon>Forsythieae</taxon>
        <taxon>Abeliophyllum</taxon>
    </lineage>
</organism>
<proteinExistence type="predicted"/>
<accession>A0ABD1RQ78</accession>
<evidence type="ECO:0000313" key="2">
    <source>
        <dbReference type="Proteomes" id="UP001604336"/>
    </source>
</evidence>
<dbReference type="EMBL" id="JBFOLK010000008">
    <property type="protein sequence ID" value="KAL2490421.1"/>
    <property type="molecule type" value="Genomic_DNA"/>
</dbReference>
<name>A0ABD1RQ78_9LAMI</name>
<protein>
    <submittedName>
        <fullName evidence="1">Uncharacterized protein</fullName>
    </submittedName>
</protein>
<gene>
    <name evidence="1" type="ORF">Adt_26049</name>
</gene>
<dbReference type="AlphaFoldDB" id="A0ABD1RQ78"/>
<reference evidence="2" key="1">
    <citation type="submission" date="2024-07" db="EMBL/GenBank/DDBJ databases">
        <title>Two chromosome-level genome assemblies of Korean endemic species Abeliophyllum distichum and Forsythia ovata (Oleaceae).</title>
        <authorList>
            <person name="Jang H."/>
        </authorList>
    </citation>
    <scope>NUCLEOTIDE SEQUENCE [LARGE SCALE GENOMIC DNA]</scope>
</reference>
<comment type="caution">
    <text evidence="1">The sequence shown here is derived from an EMBL/GenBank/DDBJ whole genome shotgun (WGS) entry which is preliminary data.</text>
</comment>
<evidence type="ECO:0000313" key="1">
    <source>
        <dbReference type="EMBL" id="KAL2490421.1"/>
    </source>
</evidence>
<keyword evidence="2" id="KW-1185">Reference proteome</keyword>